<dbReference type="EMBL" id="RKHQ01000001">
    <property type="protein sequence ID" value="ROR97763.1"/>
    <property type="molecule type" value="Genomic_DNA"/>
</dbReference>
<organism evidence="2 3">
    <name type="scientific">Salana multivorans</name>
    <dbReference type="NCBI Taxonomy" id="120377"/>
    <lineage>
        <taxon>Bacteria</taxon>
        <taxon>Bacillati</taxon>
        <taxon>Actinomycetota</taxon>
        <taxon>Actinomycetes</taxon>
        <taxon>Micrococcales</taxon>
        <taxon>Beutenbergiaceae</taxon>
        <taxon>Salana</taxon>
    </lineage>
</organism>
<keyword evidence="3" id="KW-1185">Reference proteome</keyword>
<sequence>MTFPIPAEMPTEVSFVETAESPTAVIRFDGITMAELMDCYDAAFGALHAAIGAGAVTPAGPALGLYHGEPHGRFDLEVGYPLAVPLAEELTFGGFPVRGGRIPAASWAVLGHLGPYDALPASWDRLNAGIAASGRTGSPSWIEVYVSDPMRTPAQELRTDLFAQLDPA</sequence>
<protein>
    <submittedName>
        <fullName evidence="2">Effector-binding domain-containing protein</fullName>
    </submittedName>
</protein>
<reference evidence="2 3" key="1">
    <citation type="submission" date="2018-11" db="EMBL/GenBank/DDBJ databases">
        <title>Sequencing the genomes of 1000 actinobacteria strains.</title>
        <authorList>
            <person name="Klenk H.-P."/>
        </authorList>
    </citation>
    <scope>NUCLEOTIDE SEQUENCE [LARGE SCALE GENOMIC DNA]</scope>
    <source>
        <strain evidence="2 3">DSM 13521</strain>
    </source>
</reference>
<evidence type="ECO:0000313" key="2">
    <source>
        <dbReference type="EMBL" id="ROR97763.1"/>
    </source>
</evidence>
<dbReference type="RefSeq" id="WP_123739758.1">
    <property type="nucleotide sequence ID" value="NZ_RKHQ01000001.1"/>
</dbReference>
<evidence type="ECO:0000313" key="3">
    <source>
        <dbReference type="Proteomes" id="UP000275356"/>
    </source>
</evidence>
<dbReference type="Pfam" id="PF06445">
    <property type="entry name" value="GyrI-like"/>
    <property type="match status" value="1"/>
</dbReference>
<dbReference type="Gene3D" id="3.20.80.10">
    <property type="entry name" value="Regulatory factor, effector binding domain"/>
    <property type="match status" value="1"/>
</dbReference>
<name>A0A3N2DDB2_9MICO</name>
<proteinExistence type="predicted"/>
<comment type="caution">
    <text evidence="2">The sequence shown here is derived from an EMBL/GenBank/DDBJ whole genome shotgun (WGS) entry which is preliminary data.</text>
</comment>
<feature type="domain" description="AraC effector-binding" evidence="1">
    <location>
        <begin position="11"/>
        <end position="166"/>
    </location>
</feature>
<accession>A0A3N2DDB2</accession>
<evidence type="ECO:0000259" key="1">
    <source>
        <dbReference type="SMART" id="SM00871"/>
    </source>
</evidence>
<gene>
    <name evidence="2" type="ORF">EDD28_2369</name>
</gene>
<dbReference type="SUPFAM" id="SSF55136">
    <property type="entry name" value="Probable bacterial effector-binding domain"/>
    <property type="match status" value="1"/>
</dbReference>
<dbReference type="Proteomes" id="UP000275356">
    <property type="component" value="Unassembled WGS sequence"/>
</dbReference>
<dbReference type="InterPro" id="IPR010499">
    <property type="entry name" value="AraC_E-bd"/>
</dbReference>
<dbReference type="SMART" id="SM00871">
    <property type="entry name" value="AraC_E_bind"/>
    <property type="match status" value="1"/>
</dbReference>
<dbReference type="InterPro" id="IPR011256">
    <property type="entry name" value="Reg_factor_effector_dom_sf"/>
</dbReference>
<dbReference type="InterPro" id="IPR029442">
    <property type="entry name" value="GyrI-like"/>
</dbReference>
<dbReference type="AlphaFoldDB" id="A0A3N2DDB2"/>
<dbReference type="OrthoDB" id="795001at2"/>